<dbReference type="SUPFAM" id="SSF51905">
    <property type="entry name" value="FAD/NAD(P)-binding domain"/>
    <property type="match status" value="1"/>
</dbReference>
<dbReference type="OrthoDB" id="417877at2759"/>
<keyword evidence="6" id="KW-1185">Reference proteome</keyword>
<dbReference type="PANTHER" id="PTHR46720">
    <property type="entry name" value="HYDROXYLASE, PUTATIVE (AFU_ORTHOLOGUE AFUA_3G01460)-RELATED"/>
    <property type="match status" value="1"/>
</dbReference>
<proteinExistence type="predicted"/>
<dbReference type="GO" id="GO:0044550">
    <property type="term" value="P:secondary metabolite biosynthetic process"/>
    <property type="evidence" value="ECO:0007669"/>
    <property type="project" value="TreeGrafter"/>
</dbReference>
<feature type="domain" description="FAD-binding" evidence="4">
    <location>
        <begin position="93"/>
        <end position="282"/>
    </location>
</feature>
<evidence type="ECO:0000256" key="1">
    <source>
        <dbReference type="ARBA" id="ARBA00022630"/>
    </source>
</evidence>
<evidence type="ECO:0000256" key="2">
    <source>
        <dbReference type="ARBA" id="ARBA00022827"/>
    </source>
</evidence>
<evidence type="ECO:0000313" key="6">
    <source>
        <dbReference type="Proteomes" id="UP000186601"/>
    </source>
</evidence>
<dbReference type="GO" id="GO:0071949">
    <property type="term" value="F:FAD binding"/>
    <property type="evidence" value="ECO:0007669"/>
    <property type="project" value="InterPro"/>
</dbReference>
<dbReference type="Proteomes" id="UP000186601">
    <property type="component" value="Unassembled WGS sequence"/>
</dbReference>
<keyword evidence="1" id="KW-0285">Flavoprotein</keyword>
<evidence type="ECO:0000313" key="5">
    <source>
        <dbReference type="EMBL" id="PSS35367.1"/>
    </source>
</evidence>
<dbReference type="InterPro" id="IPR002938">
    <property type="entry name" value="FAD-bd"/>
</dbReference>
<evidence type="ECO:0000259" key="4">
    <source>
        <dbReference type="Pfam" id="PF01494"/>
    </source>
</evidence>
<dbReference type="STRING" id="98765.A0A2R6RZC5"/>
<organism evidence="5 6">
    <name type="scientific">Hermanssonia centrifuga</name>
    <dbReference type="NCBI Taxonomy" id="98765"/>
    <lineage>
        <taxon>Eukaryota</taxon>
        <taxon>Fungi</taxon>
        <taxon>Dikarya</taxon>
        <taxon>Basidiomycota</taxon>
        <taxon>Agaricomycotina</taxon>
        <taxon>Agaricomycetes</taxon>
        <taxon>Polyporales</taxon>
        <taxon>Meruliaceae</taxon>
        <taxon>Hermanssonia</taxon>
    </lineage>
</organism>
<evidence type="ECO:0000256" key="3">
    <source>
        <dbReference type="ARBA" id="ARBA00023002"/>
    </source>
</evidence>
<dbReference type="PANTHER" id="PTHR46720:SF3">
    <property type="entry name" value="FAD-BINDING DOMAIN-CONTAINING PROTEIN-RELATED"/>
    <property type="match status" value="1"/>
</dbReference>
<keyword evidence="2" id="KW-0274">FAD</keyword>
<gene>
    <name evidence="5" type="ORF">PHLCEN_2v1704</name>
</gene>
<reference evidence="5 6" key="1">
    <citation type="submission" date="2018-02" db="EMBL/GenBank/DDBJ databases">
        <title>Genome sequence of the basidiomycete white-rot fungus Phlebia centrifuga.</title>
        <authorList>
            <person name="Granchi Z."/>
            <person name="Peng M."/>
            <person name="de Vries R.P."/>
            <person name="Hilden K."/>
            <person name="Makela M.R."/>
            <person name="Grigoriev I."/>
            <person name="Riley R."/>
        </authorList>
    </citation>
    <scope>NUCLEOTIDE SEQUENCE [LARGE SCALE GENOMIC DNA]</scope>
    <source>
        <strain evidence="5 6">FBCC195</strain>
    </source>
</reference>
<dbReference type="EMBL" id="MLYV02000137">
    <property type="protein sequence ID" value="PSS35367.1"/>
    <property type="molecule type" value="Genomic_DNA"/>
</dbReference>
<dbReference type="InterPro" id="IPR036188">
    <property type="entry name" value="FAD/NAD-bd_sf"/>
</dbReference>
<dbReference type="Pfam" id="PF01494">
    <property type="entry name" value="FAD_binding_3"/>
    <property type="match status" value="1"/>
</dbReference>
<comment type="caution">
    <text evidence="5">The sequence shown here is derived from an EMBL/GenBank/DDBJ whole genome shotgun (WGS) entry which is preliminary data.</text>
</comment>
<protein>
    <recommendedName>
        <fullName evidence="4">FAD-binding domain-containing protein</fullName>
    </recommendedName>
</protein>
<name>A0A2R6RZC5_9APHY</name>
<sequence>MPNRKIKVAICGGGVGGLTLAVALSHSPNVEVDVYEAAQEFAEVGAGIGMWPRTWKIMKTLGLHEDLSRVAIIPPENLPNTPDTLSANASISPIRLYFRDGTTATCDLLIGADGVKSTVRATMLNHKAADLRSMGKVAEADEALAAVQPKWSGTMAYRAVIPADMLRNGAWVQDVRREELLQDFDRWEPEIQALLDCVGTSSRWAVHTTLPLKSFVSGRIALLGDAAHAMMPYQGAGAGQAIEDAFLLATLLSHPDTSLHTLSRVCSVYDTVRRPFAQRVAEMSRENGILYTLNYPGLSFEEGRNKEGDLEKLREVYSRIRMNWEWAWETSVDGDVQGAIAMLEGRS</sequence>
<dbReference type="GO" id="GO:0016491">
    <property type="term" value="F:oxidoreductase activity"/>
    <property type="evidence" value="ECO:0007669"/>
    <property type="project" value="UniProtKB-KW"/>
</dbReference>
<dbReference type="AlphaFoldDB" id="A0A2R6RZC5"/>
<dbReference type="InterPro" id="IPR051104">
    <property type="entry name" value="FAD_monoxygenase"/>
</dbReference>
<dbReference type="Gene3D" id="3.50.50.60">
    <property type="entry name" value="FAD/NAD(P)-binding domain"/>
    <property type="match status" value="3"/>
</dbReference>
<accession>A0A2R6RZC5</accession>
<keyword evidence="3" id="KW-0560">Oxidoreductase</keyword>